<name>A0A024UR39_9STRA</name>
<sequence>MRWGVVAWGGAMAAASSMVVTRDVIPNTYANPWIDIVMDGIQKRMLLSPKTQGIVLFNDMGAAEQKYRNSQVSATVNGQPVQTMVKIVRRPSHAHIPWKIDGVIGVGIKSTRTEHLWPYVNRSDSNTMQYTYNGMDYATGAASLEFGASPDTVVWSEPMNAADDYFYQRFTSFPIFHLSVCGTSLTQATSTYWNAIVDFHRPCLTLPKEFYSTLLAWAPLKYNATANITVVHSGISVEDLPSLRFQLSHFSPVLSLPLSTLALPTDNSSSTLLCIQPGYSVKRILGGHLTYTDVDEDVDAFAQSLIDTDNLKVPNMYRSPIVLGTMALQSLGLIVHAKDTRIGFRPSSASTKLDSEHDRRGTCKAAVTCTGDQTYRADLNKCQDPNCDRYLNRRFDPATKTCVVTASWVHCIVLVVGAIVSFEVYFEVMRQRLSRQVLAGQAHND</sequence>
<evidence type="ECO:0000313" key="2">
    <source>
        <dbReference type="EMBL" id="ETW08886.1"/>
    </source>
</evidence>
<dbReference type="RefSeq" id="XP_008862691.1">
    <property type="nucleotide sequence ID" value="XM_008864469.1"/>
</dbReference>
<evidence type="ECO:0008006" key="3">
    <source>
        <dbReference type="Google" id="ProtNLM"/>
    </source>
</evidence>
<dbReference type="EMBL" id="KI913953">
    <property type="protein sequence ID" value="ETW08886.1"/>
    <property type="molecule type" value="Genomic_DNA"/>
</dbReference>
<gene>
    <name evidence="2" type="ORF">H310_01380</name>
</gene>
<dbReference type="SUPFAM" id="SSF50630">
    <property type="entry name" value="Acid proteases"/>
    <property type="match status" value="1"/>
</dbReference>
<dbReference type="VEuPathDB" id="FungiDB:H310_01380"/>
<keyword evidence="1" id="KW-0472">Membrane</keyword>
<evidence type="ECO:0000256" key="1">
    <source>
        <dbReference type="SAM" id="Phobius"/>
    </source>
</evidence>
<protein>
    <recommendedName>
        <fullName evidence="3">Peptidase A1 domain-containing protein</fullName>
    </recommendedName>
</protein>
<reference evidence="2" key="1">
    <citation type="submission" date="2013-12" db="EMBL/GenBank/DDBJ databases">
        <title>The Genome Sequence of Aphanomyces invadans NJM9701.</title>
        <authorList>
            <consortium name="The Broad Institute Genomics Platform"/>
            <person name="Russ C."/>
            <person name="Tyler B."/>
            <person name="van West P."/>
            <person name="Dieguez-Uribeondo J."/>
            <person name="Young S.K."/>
            <person name="Zeng Q."/>
            <person name="Gargeya S."/>
            <person name="Fitzgerald M."/>
            <person name="Abouelleil A."/>
            <person name="Alvarado L."/>
            <person name="Chapman S.B."/>
            <person name="Gainer-Dewar J."/>
            <person name="Goldberg J."/>
            <person name="Griggs A."/>
            <person name="Gujja S."/>
            <person name="Hansen M."/>
            <person name="Howarth C."/>
            <person name="Imamovic A."/>
            <person name="Ireland A."/>
            <person name="Larimer J."/>
            <person name="McCowan C."/>
            <person name="Murphy C."/>
            <person name="Pearson M."/>
            <person name="Poon T.W."/>
            <person name="Priest M."/>
            <person name="Roberts A."/>
            <person name="Saif S."/>
            <person name="Shea T."/>
            <person name="Sykes S."/>
            <person name="Wortman J."/>
            <person name="Nusbaum C."/>
            <person name="Birren B."/>
        </authorList>
    </citation>
    <scope>NUCLEOTIDE SEQUENCE [LARGE SCALE GENOMIC DNA]</scope>
    <source>
        <strain evidence="2">NJM9701</strain>
    </source>
</reference>
<organism evidence="2">
    <name type="scientific">Aphanomyces invadans</name>
    <dbReference type="NCBI Taxonomy" id="157072"/>
    <lineage>
        <taxon>Eukaryota</taxon>
        <taxon>Sar</taxon>
        <taxon>Stramenopiles</taxon>
        <taxon>Oomycota</taxon>
        <taxon>Saprolegniomycetes</taxon>
        <taxon>Saprolegniales</taxon>
        <taxon>Verrucalvaceae</taxon>
        <taxon>Aphanomyces</taxon>
    </lineage>
</organism>
<dbReference type="GeneID" id="20078430"/>
<keyword evidence="1" id="KW-1133">Transmembrane helix</keyword>
<dbReference type="eggNOG" id="ENOG502S70F">
    <property type="taxonomic scope" value="Eukaryota"/>
</dbReference>
<dbReference type="OrthoDB" id="441724at2759"/>
<dbReference type="Gene3D" id="2.40.70.10">
    <property type="entry name" value="Acid Proteases"/>
    <property type="match status" value="1"/>
</dbReference>
<keyword evidence="1" id="KW-0812">Transmembrane</keyword>
<proteinExistence type="predicted"/>
<accession>A0A024UR39</accession>
<dbReference type="InterPro" id="IPR021109">
    <property type="entry name" value="Peptidase_aspartic_dom_sf"/>
</dbReference>
<dbReference type="AlphaFoldDB" id="A0A024UR39"/>
<feature type="transmembrane region" description="Helical" evidence="1">
    <location>
        <begin position="407"/>
        <end position="426"/>
    </location>
</feature>